<evidence type="ECO:0000256" key="8">
    <source>
        <dbReference type="ARBA" id="ARBA00022989"/>
    </source>
</evidence>
<evidence type="ECO:0000256" key="6">
    <source>
        <dbReference type="ARBA" id="ARBA00022729"/>
    </source>
</evidence>
<dbReference type="Gene3D" id="2.130.10.10">
    <property type="entry name" value="YVTN repeat-like/Quinoprotein amine dehydrogenase"/>
    <property type="match status" value="1"/>
</dbReference>
<dbReference type="OrthoDB" id="125363at2759"/>
<evidence type="ECO:0000313" key="16">
    <source>
        <dbReference type="Ensembl" id="ENSCMIP00000031752.1"/>
    </source>
</evidence>
<dbReference type="InterPro" id="IPR031148">
    <property type="entry name" value="Plexin"/>
</dbReference>
<dbReference type="SMART" id="SM00630">
    <property type="entry name" value="Sema"/>
    <property type="match status" value="1"/>
</dbReference>
<dbReference type="GO" id="GO:0008360">
    <property type="term" value="P:regulation of cell shape"/>
    <property type="evidence" value="ECO:0007669"/>
    <property type="project" value="TreeGrafter"/>
</dbReference>
<dbReference type="InterPro" id="IPR013783">
    <property type="entry name" value="Ig-like_fold"/>
</dbReference>
<dbReference type="GO" id="GO:0005886">
    <property type="term" value="C:plasma membrane"/>
    <property type="evidence" value="ECO:0007669"/>
    <property type="project" value="UniProtKB-SubCell"/>
</dbReference>
<evidence type="ECO:0000256" key="4">
    <source>
        <dbReference type="ARBA" id="ARBA00022553"/>
    </source>
</evidence>
<dbReference type="PANTHER" id="PTHR22625">
    <property type="entry name" value="PLEXIN"/>
    <property type="match status" value="1"/>
</dbReference>
<dbReference type="Pfam" id="PF20170">
    <property type="entry name" value="Plexin_RBD"/>
    <property type="match status" value="1"/>
</dbReference>
<dbReference type="FunFam" id="2.60.40.10:FF:000203">
    <property type="entry name" value="Plexin B2"/>
    <property type="match status" value="1"/>
</dbReference>
<evidence type="ECO:0000256" key="7">
    <source>
        <dbReference type="ARBA" id="ARBA00022737"/>
    </source>
</evidence>
<evidence type="ECO:0000256" key="1">
    <source>
        <dbReference type="ARBA" id="ARBA00004251"/>
    </source>
</evidence>
<accession>A0A4W3IR20</accession>
<evidence type="ECO:0000256" key="2">
    <source>
        <dbReference type="ARBA" id="ARBA00010297"/>
    </source>
</evidence>
<dbReference type="RefSeq" id="XP_042191722.1">
    <property type="nucleotide sequence ID" value="XM_042335788.1"/>
</dbReference>
<keyword evidence="17" id="KW-1185">Reference proteome</keyword>
<dbReference type="SUPFAM" id="SSF81296">
    <property type="entry name" value="E set domains"/>
    <property type="match status" value="3"/>
</dbReference>
<dbReference type="FunFam" id="2.60.40.10:FF:000131">
    <property type="entry name" value="Plexin A2"/>
    <property type="match status" value="1"/>
</dbReference>
<dbReference type="RefSeq" id="XP_042191720.1">
    <property type="nucleotide sequence ID" value="XM_042335786.1"/>
</dbReference>
<dbReference type="InterPro" id="IPR014756">
    <property type="entry name" value="Ig_E-set"/>
</dbReference>
<evidence type="ECO:0000259" key="15">
    <source>
        <dbReference type="PROSITE" id="PS51004"/>
    </source>
</evidence>
<reference evidence="17" key="1">
    <citation type="journal article" date="2006" name="Science">
        <title>Ancient noncoding elements conserved in the human genome.</title>
        <authorList>
            <person name="Venkatesh B."/>
            <person name="Kirkness E.F."/>
            <person name="Loh Y.H."/>
            <person name="Halpern A.L."/>
            <person name="Lee A.P."/>
            <person name="Johnson J."/>
            <person name="Dandona N."/>
            <person name="Viswanathan L.D."/>
            <person name="Tay A."/>
            <person name="Venter J.C."/>
            <person name="Strausberg R.L."/>
            <person name="Brenner S."/>
        </authorList>
    </citation>
    <scope>NUCLEOTIDE SEQUENCE [LARGE SCALE GENOMIC DNA]</scope>
</reference>
<reference evidence="17" key="2">
    <citation type="journal article" date="2007" name="PLoS Biol.">
        <title>Survey sequencing and comparative analysis of the elephant shark (Callorhinchus milii) genome.</title>
        <authorList>
            <person name="Venkatesh B."/>
            <person name="Kirkness E.F."/>
            <person name="Loh Y.H."/>
            <person name="Halpern A.L."/>
            <person name="Lee A.P."/>
            <person name="Johnson J."/>
            <person name="Dandona N."/>
            <person name="Viswanathan L.D."/>
            <person name="Tay A."/>
            <person name="Venter J.C."/>
            <person name="Strausberg R.L."/>
            <person name="Brenner S."/>
        </authorList>
    </citation>
    <scope>NUCLEOTIDE SEQUENCE [LARGE SCALE GENOMIC DNA]</scope>
</reference>
<dbReference type="Pfam" id="PF01833">
    <property type="entry name" value="TIG"/>
    <property type="match status" value="2"/>
</dbReference>
<dbReference type="InterPro" id="IPR036352">
    <property type="entry name" value="Semap_dom_sf"/>
</dbReference>
<protein>
    <recommendedName>
        <fullName evidence="15">Sema domain-containing protein</fullName>
    </recommendedName>
</protein>
<feature type="domain" description="Sema" evidence="15">
    <location>
        <begin position="1"/>
        <end position="484"/>
    </location>
</feature>
<organism evidence="16 17">
    <name type="scientific">Callorhinchus milii</name>
    <name type="common">Ghost shark</name>
    <dbReference type="NCBI Taxonomy" id="7868"/>
    <lineage>
        <taxon>Eukaryota</taxon>
        <taxon>Metazoa</taxon>
        <taxon>Chordata</taxon>
        <taxon>Craniata</taxon>
        <taxon>Vertebrata</taxon>
        <taxon>Chondrichthyes</taxon>
        <taxon>Holocephali</taxon>
        <taxon>Chimaeriformes</taxon>
        <taxon>Callorhinchidae</taxon>
        <taxon>Callorhinchus</taxon>
    </lineage>
</organism>
<reference evidence="17" key="3">
    <citation type="journal article" date="2014" name="Nature">
        <title>Elephant shark genome provides unique insights into gnathostome evolution.</title>
        <authorList>
            <consortium name="International Elephant Shark Genome Sequencing Consortium"/>
            <person name="Venkatesh B."/>
            <person name="Lee A.P."/>
            <person name="Ravi V."/>
            <person name="Maurya A.K."/>
            <person name="Lian M.M."/>
            <person name="Swann J.B."/>
            <person name="Ohta Y."/>
            <person name="Flajnik M.F."/>
            <person name="Sutoh Y."/>
            <person name="Kasahara M."/>
            <person name="Hoon S."/>
            <person name="Gangu V."/>
            <person name="Roy S.W."/>
            <person name="Irimia M."/>
            <person name="Korzh V."/>
            <person name="Kondrychyn I."/>
            <person name="Lim Z.W."/>
            <person name="Tay B.H."/>
            <person name="Tohari S."/>
            <person name="Kong K.W."/>
            <person name="Ho S."/>
            <person name="Lorente-Galdos B."/>
            <person name="Quilez J."/>
            <person name="Marques-Bonet T."/>
            <person name="Raney B.J."/>
            <person name="Ingham P.W."/>
            <person name="Tay A."/>
            <person name="Hillier L.W."/>
            <person name="Minx P."/>
            <person name="Boehm T."/>
            <person name="Wilson R.K."/>
            <person name="Brenner S."/>
            <person name="Warren W.C."/>
        </authorList>
    </citation>
    <scope>NUCLEOTIDE SEQUENCE [LARGE SCALE GENOMIC DNA]</scope>
</reference>
<dbReference type="SUPFAM" id="SSF48350">
    <property type="entry name" value="GTPase activation domain, GAP"/>
    <property type="match status" value="1"/>
</dbReference>
<dbReference type="Pfam" id="PF24479">
    <property type="entry name" value="PSI_PlexinA-B"/>
    <property type="match status" value="1"/>
</dbReference>
<dbReference type="InterPro" id="IPR002165">
    <property type="entry name" value="Plexin_repeat"/>
</dbReference>
<dbReference type="GeneTree" id="ENSGT01150000286928"/>
<comment type="caution">
    <text evidence="13">Lacks conserved residue(s) required for the propagation of feature annotation.</text>
</comment>
<evidence type="ECO:0000256" key="11">
    <source>
        <dbReference type="ARBA" id="ARBA00023170"/>
    </source>
</evidence>
<dbReference type="Pfam" id="PF17960">
    <property type="entry name" value="TIG_plexin"/>
    <property type="match status" value="1"/>
</dbReference>
<dbReference type="Pfam" id="PF01403">
    <property type="entry name" value="Sema"/>
    <property type="match status" value="1"/>
</dbReference>
<dbReference type="OMA" id="EYVFHND"/>
<dbReference type="Ensembl" id="ENSCMIT00000032238.1">
    <property type="protein sequence ID" value="ENSCMIP00000031752.1"/>
    <property type="gene ID" value="ENSCMIG00000013600.1"/>
</dbReference>
<comment type="subcellular location">
    <subcellularLocation>
        <location evidence="1">Cell membrane</location>
        <topology evidence="1">Single-pass type I membrane protein</topology>
    </subcellularLocation>
</comment>
<evidence type="ECO:0000256" key="12">
    <source>
        <dbReference type="ARBA" id="ARBA00023180"/>
    </source>
</evidence>
<dbReference type="Pfam" id="PF08337">
    <property type="entry name" value="Plexin_cytopl"/>
    <property type="match status" value="1"/>
</dbReference>
<keyword evidence="8" id="KW-1133">Transmembrane helix</keyword>
<gene>
    <name evidence="16" type="primary">LOC103176971</name>
</gene>
<evidence type="ECO:0000256" key="9">
    <source>
        <dbReference type="ARBA" id="ARBA00023136"/>
    </source>
</evidence>
<keyword evidence="5" id="KW-0812">Transmembrane</keyword>
<dbReference type="SMART" id="SM00423">
    <property type="entry name" value="PSI"/>
    <property type="match status" value="3"/>
</dbReference>
<dbReference type="Pfam" id="PF01437">
    <property type="entry name" value="PSI"/>
    <property type="match status" value="1"/>
</dbReference>
<evidence type="ECO:0000256" key="13">
    <source>
        <dbReference type="PROSITE-ProRule" id="PRU00352"/>
    </source>
</evidence>
<evidence type="ECO:0000313" key="17">
    <source>
        <dbReference type="Proteomes" id="UP000314986"/>
    </source>
</evidence>
<dbReference type="SMART" id="SM00429">
    <property type="entry name" value="IPT"/>
    <property type="match status" value="3"/>
</dbReference>
<dbReference type="Proteomes" id="UP000314986">
    <property type="component" value="Unassembled WGS sequence"/>
</dbReference>
<dbReference type="InterPro" id="IPR041019">
    <property type="entry name" value="TIG1_plexin"/>
</dbReference>
<dbReference type="InterPro" id="IPR013548">
    <property type="entry name" value="Plexin_cytoplasmic_RasGAP_dom"/>
</dbReference>
<keyword evidence="7" id="KW-0677">Repeat</keyword>
<dbReference type="STRING" id="7868.ENSCMIP00000031752"/>
<dbReference type="InterPro" id="IPR002909">
    <property type="entry name" value="IPT_dom"/>
</dbReference>
<dbReference type="PANTHER" id="PTHR22625:SF9">
    <property type="entry name" value="PLEXIN-B2"/>
    <property type="match status" value="1"/>
</dbReference>
<dbReference type="GO" id="GO:0007162">
    <property type="term" value="P:negative regulation of cell adhesion"/>
    <property type="evidence" value="ECO:0007669"/>
    <property type="project" value="TreeGrafter"/>
</dbReference>
<dbReference type="PROSITE" id="PS51004">
    <property type="entry name" value="SEMA"/>
    <property type="match status" value="1"/>
</dbReference>
<dbReference type="InterPro" id="IPR001627">
    <property type="entry name" value="Semap_dom"/>
</dbReference>
<dbReference type="SUPFAM" id="SSF101912">
    <property type="entry name" value="Sema domain"/>
    <property type="match status" value="1"/>
</dbReference>
<evidence type="ECO:0000256" key="3">
    <source>
        <dbReference type="ARBA" id="ARBA00022475"/>
    </source>
</evidence>
<proteinExistence type="inferred from homology"/>
<dbReference type="GeneID" id="103176971"/>
<dbReference type="InterPro" id="IPR008936">
    <property type="entry name" value="Rho_GTPase_activation_prot"/>
</dbReference>
<dbReference type="InterPro" id="IPR015943">
    <property type="entry name" value="WD40/YVTN_repeat-like_dom_sf"/>
</dbReference>
<dbReference type="SUPFAM" id="SSF103575">
    <property type="entry name" value="Plexin repeat"/>
    <property type="match status" value="1"/>
</dbReference>
<dbReference type="InterPro" id="IPR057533">
    <property type="entry name" value="PSI_Plexin-B"/>
</dbReference>
<dbReference type="CDD" id="cd12792">
    <property type="entry name" value="RasGAP_plexin_B2"/>
    <property type="match status" value="1"/>
</dbReference>
<dbReference type="Pfam" id="PF24317">
    <property type="entry name" value="PSI_Plexin-B"/>
    <property type="match status" value="1"/>
</dbReference>
<dbReference type="CDD" id="cd00603">
    <property type="entry name" value="IPT_PCSR"/>
    <property type="match status" value="1"/>
</dbReference>
<dbReference type="GO" id="GO:0030334">
    <property type="term" value="P:regulation of cell migration"/>
    <property type="evidence" value="ECO:0007669"/>
    <property type="project" value="TreeGrafter"/>
</dbReference>
<feature type="signal peptide" evidence="14">
    <location>
        <begin position="1"/>
        <end position="21"/>
    </location>
</feature>
<sequence length="1866" mass="211094">MSAWNWILCAFACICLAFTRATQRDGQFRSDTKLLHLAVDDETGRVYVGAVNHLYQLSMTLGVEADLHTGPKKDNPKCIPPINPTSCKNSEDMDNYNKVLLIDKETEKLVICGNIFRGICSLYNLNNFTVFYSDDNGGESTFVAAVDAATPTVALVTTITYSEGSERVMFVGNSRSEYSNALVSTRTLTQSRLKSYFELVRDSSLAAKPSVPKQYPYNFRFVFQNGQFVYFIFSRTRREDNSPRTYVLRLCKDDVNYYSNIEMMLECKDAANNFNLVQSAYVSNPGEKLAQAMTQSGHYGNVTVQDQVLYAVFNQGGLNTDSINRSAFCMFSLNQINEKIEENRETCYSGNGMKNGVKVIYPPYQDNTAFKCNELAPGQTKSYPCSGEHLPNPIASDEGVIVKPLRMYNTNLSAVAVSVENENTIAFLGNVKGEIHKVHLHASADEYQTLHLDPNSKVNSDLVFDAKKEHLYVMTEKNISRLSVQECSRYGNCAVCIDSGDPYCGWCVTEGICSRKSDCKRASEKDHWLWSLNKKCMTVTSTAPQNMSRNDPGEVQLKIDPFPDLNNFENIECYFDHRKTEVVRSEVEPVRCKSLPINEIPATPSNQDFVAVEVELIYNNGGSLVSLAKTHYSFYDCKAAINRAPNTPCMSCVSSPWNCHWEIAEHECKDGDESQSVDVDSVVPFGMASSCPQFFDPSPLLISVGSKSDITFQGKNLDFYKSKKFTLTTADDFMRKKLPIIYAIDNESKRYYQCDKIEFTYDRNETLILQFSVEVDSKKIDSNLEVTLYNCSYGRSDCNLCLAAEERYGCVWCLKGAMSICEYKNLCSKDINSCPAPTIQEIDPMNGPQEGGTLLTIKGSNLGKSAEEIKAITVGNFPCDQVQEQYQTSTRVVCALSAGSGTSQVKIWLTNNKNGTSSTSFTYSDPEPVSIDPKSGPIAGGTRVTITGKRLRTGKMEDVTVLLRDIPCEVKEFGEKLVCVTGRYKGNDTPMIVSIVVRYGKNANKRIINEKFTYVSNPQIKNFEPHKSFSSGGRNITVTGEGFNIIQKQMIGVDVRPLDRTSVAENNLVQREAFRGGSDSVLVFPSPPLKVNVSKFEIVTFVMMDNYKKNLTGFTYVNDPQITAFKDGVYIHRHSADPEQSPIFVVGSNLNAATTSKEVKAFIGSEECKIKTLTETELYCIAPKTQPAPRRQRRDVNDNLPEFIVEIGFRKWSLGKVKYETPAQVQLGVILPLVLIPMLLIIGVSLYCYRRKSQQAEREYKKIQLQLESLEESVRDRCKKEFTDLVTEMDDHLNDVNDVGIPFLDYKTYTDRVFFLPSKDGEKDVMITGKLDIPPARQQTVEQALYQFSNLLNSKSFLIHFIHTLEGQRDFSAREKVYFASLLTVALHGKLEYYTDILRTLLLELMAQYVAKNPKLMLRRSETVVERMLSNWMSICLYQFLKDSAGEPLYRLFKGLKHQVEKGPVDAELKKAKYTLNDTGLLGDDVEYNPLIVNVTIQGEAGEPTPVKVLNCDSITQVKEKILDQVYRNVPFSLRPKLDSVVLEWRPGSTGQILSDLDVTSEREGKWRRLNTLKHYNVRDYSSLILVKSSHSQQPDDHQQIIYGEKSGLLEEDNKRWHLVRPMDEVDEGKSKRGSVKEKERTKAITEIYLTRLLSVKGTLQQFVDNFFQSVLSTNQDITPAVKYFFDFLDEQAHKHDIVDDETIHIWKTNSLTLRFWVNILKNPHFIFDVKVNEVVDASLSVIAQTFMDACTKSEHKLSRDSPSNKLLYAREISTYKKMVDDYYKGIRQMVQVSDQDMNTHLAEVSRAHTDKLNTVVALHQLYQYTNKYYDAIINALEEDQVSQKMQLSFRLQQIAAALENKVTDL</sequence>
<dbReference type="Gene3D" id="2.60.40.10">
    <property type="entry name" value="Immunoglobulins"/>
    <property type="match status" value="4"/>
</dbReference>
<dbReference type="Gene3D" id="3.10.20.90">
    <property type="entry name" value="Phosphatidylinositol 3-kinase Catalytic Subunit, Chain A, domain 1"/>
    <property type="match status" value="1"/>
</dbReference>
<reference evidence="16" key="4">
    <citation type="submission" date="2025-08" db="UniProtKB">
        <authorList>
            <consortium name="Ensembl"/>
        </authorList>
    </citation>
    <scope>IDENTIFICATION</scope>
</reference>
<keyword evidence="6 14" id="KW-0732">Signal</keyword>
<evidence type="ECO:0000256" key="5">
    <source>
        <dbReference type="ARBA" id="ARBA00022692"/>
    </source>
</evidence>
<dbReference type="InParanoid" id="A0A4W3IR20"/>
<keyword evidence="10" id="KW-1015">Disulfide bond</keyword>
<keyword evidence="3" id="KW-1003">Cell membrane</keyword>
<feature type="chain" id="PRO_5021464984" description="Sema domain-containing protein" evidence="14">
    <location>
        <begin position="22"/>
        <end position="1866"/>
    </location>
</feature>
<dbReference type="KEGG" id="cmk:103176971"/>
<name>A0A4W3IR20_CALMI</name>
<comment type="similarity">
    <text evidence="2">Belongs to the plexin family.</text>
</comment>
<dbReference type="InterPro" id="IPR046800">
    <property type="entry name" value="Plexin_RBD"/>
</dbReference>
<evidence type="ECO:0000256" key="10">
    <source>
        <dbReference type="ARBA" id="ARBA00023157"/>
    </source>
</evidence>
<reference evidence="16" key="5">
    <citation type="submission" date="2025-09" db="UniProtKB">
        <authorList>
            <consortium name="Ensembl"/>
        </authorList>
    </citation>
    <scope>IDENTIFICATION</scope>
</reference>
<keyword evidence="12" id="KW-0325">Glycoprotein</keyword>
<dbReference type="GO" id="GO:0017154">
    <property type="term" value="F:semaphorin receptor activity"/>
    <property type="evidence" value="ECO:0007669"/>
    <property type="project" value="InterPro"/>
</dbReference>
<dbReference type="RefSeq" id="XP_042191721.1">
    <property type="nucleotide sequence ID" value="XM_042335787.1"/>
</dbReference>
<dbReference type="GO" id="GO:0050772">
    <property type="term" value="P:positive regulation of axonogenesis"/>
    <property type="evidence" value="ECO:0007669"/>
    <property type="project" value="TreeGrafter"/>
</dbReference>
<evidence type="ECO:0000256" key="14">
    <source>
        <dbReference type="SAM" id="SignalP"/>
    </source>
</evidence>
<dbReference type="GO" id="GO:0002116">
    <property type="term" value="C:semaphorin receptor complex"/>
    <property type="evidence" value="ECO:0007669"/>
    <property type="project" value="TreeGrafter"/>
</dbReference>
<dbReference type="RefSeq" id="XP_007889056.1">
    <property type="nucleotide sequence ID" value="XM_007890865.2"/>
</dbReference>
<keyword evidence="9" id="KW-0472">Membrane</keyword>
<keyword evidence="11" id="KW-0675">Receptor</keyword>
<dbReference type="InterPro" id="IPR016201">
    <property type="entry name" value="PSI"/>
</dbReference>
<keyword evidence="4" id="KW-0597">Phosphoprotein</keyword>
<dbReference type="Gene3D" id="1.10.506.10">
    <property type="entry name" value="GTPase Activation - p120gap, domain 1"/>
    <property type="match status" value="1"/>
</dbReference>